<dbReference type="SFLD" id="SFLDS00029">
    <property type="entry name" value="Radical_SAM"/>
    <property type="match status" value="1"/>
</dbReference>
<organism evidence="7 8">
    <name type="scientific">Orenia metallireducens</name>
    <dbReference type="NCBI Taxonomy" id="1413210"/>
    <lineage>
        <taxon>Bacteria</taxon>
        <taxon>Bacillati</taxon>
        <taxon>Bacillota</taxon>
        <taxon>Clostridia</taxon>
        <taxon>Halanaerobiales</taxon>
        <taxon>Halobacteroidaceae</taxon>
        <taxon>Orenia</taxon>
    </lineage>
</organism>
<name>A0A285GYQ0_9FIRM</name>
<dbReference type="InterPro" id="IPR013785">
    <property type="entry name" value="Aldolase_TIM"/>
</dbReference>
<dbReference type="Proteomes" id="UP000219573">
    <property type="component" value="Unassembled WGS sequence"/>
</dbReference>
<feature type="domain" description="Radical SAM core" evidence="6">
    <location>
        <begin position="5"/>
        <end position="194"/>
    </location>
</feature>
<dbReference type="InterPro" id="IPR007197">
    <property type="entry name" value="rSAM"/>
</dbReference>
<keyword evidence="2" id="KW-0949">S-adenosyl-L-methionine</keyword>
<keyword evidence="1" id="KW-0004">4Fe-4S</keyword>
<dbReference type="InterPro" id="IPR058240">
    <property type="entry name" value="rSAM_sf"/>
</dbReference>
<accession>A0A285GYQ0</accession>
<evidence type="ECO:0000313" key="7">
    <source>
        <dbReference type="EMBL" id="SNY28750.1"/>
    </source>
</evidence>
<dbReference type="PANTHER" id="PTHR42836:SF1">
    <property type="entry name" value="7-CARBOXY-7-DEAZAGUANINE SYNTHASE"/>
    <property type="match status" value="1"/>
</dbReference>
<dbReference type="InterPro" id="IPR023821">
    <property type="entry name" value="rSAM_TatD-assoc"/>
</dbReference>
<protein>
    <submittedName>
        <fullName evidence="7">Radical SAM protein, TatD family-associated</fullName>
    </submittedName>
</protein>
<dbReference type="CDD" id="cd01335">
    <property type="entry name" value="Radical_SAM"/>
    <property type="match status" value="1"/>
</dbReference>
<evidence type="ECO:0000256" key="5">
    <source>
        <dbReference type="ARBA" id="ARBA00023014"/>
    </source>
</evidence>
<dbReference type="PROSITE" id="PS51918">
    <property type="entry name" value="RADICAL_SAM"/>
    <property type="match status" value="1"/>
</dbReference>
<dbReference type="Pfam" id="PF04055">
    <property type="entry name" value="Radical_SAM"/>
    <property type="match status" value="1"/>
</dbReference>
<keyword evidence="8" id="KW-1185">Reference proteome</keyword>
<dbReference type="NCBIfam" id="TIGR04038">
    <property type="entry name" value="tatD_link_rSAM"/>
    <property type="match status" value="1"/>
</dbReference>
<keyword evidence="4" id="KW-0408">Iron</keyword>
<reference evidence="8" key="1">
    <citation type="submission" date="2017-09" db="EMBL/GenBank/DDBJ databases">
        <authorList>
            <person name="Varghese N."/>
            <person name="Submissions S."/>
        </authorList>
    </citation>
    <scope>NUCLEOTIDE SEQUENCE [LARGE SCALE GENOMIC DNA]</scope>
    <source>
        <strain evidence="8">MSL47</strain>
    </source>
</reference>
<sequence>MAITYGLEDKLYINLTNRCTNDCEFCVRNFKDGVGDYNLWLDKEPTTREIINNIGDASAYNEIIFCGYGEPMIRLEEIKEISNYLKNDYPKVPIRINSNGQANLIHNRNILPEISDLIDSISISLNAHNSKSYQKICKSTFSDKAFPAIIEFISEAKKYISEVRVSVVDYPEVDIDSCSKLAKKLNVPLKIRRF</sequence>
<dbReference type="SUPFAM" id="SSF102114">
    <property type="entry name" value="Radical SAM enzymes"/>
    <property type="match status" value="1"/>
</dbReference>
<dbReference type="EMBL" id="OBDZ01000012">
    <property type="protein sequence ID" value="SNY28750.1"/>
    <property type="molecule type" value="Genomic_DNA"/>
</dbReference>
<dbReference type="PANTHER" id="PTHR42836">
    <property type="entry name" value="7-CARBOXY-7-DEAZAGUANINE SYNTHASE"/>
    <property type="match status" value="1"/>
</dbReference>
<evidence type="ECO:0000256" key="3">
    <source>
        <dbReference type="ARBA" id="ARBA00022723"/>
    </source>
</evidence>
<dbReference type="GO" id="GO:0003824">
    <property type="term" value="F:catalytic activity"/>
    <property type="evidence" value="ECO:0007669"/>
    <property type="project" value="InterPro"/>
</dbReference>
<evidence type="ECO:0000259" key="6">
    <source>
        <dbReference type="PROSITE" id="PS51918"/>
    </source>
</evidence>
<dbReference type="SFLD" id="SFLDG01111">
    <property type="entry name" value="Uncharacterised_Radical_SAM_Su"/>
    <property type="match status" value="1"/>
</dbReference>
<dbReference type="AlphaFoldDB" id="A0A285GYQ0"/>
<dbReference type="GO" id="GO:0051539">
    <property type="term" value="F:4 iron, 4 sulfur cluster binding"/>
    <property type="evidence" value="ECO:0007669"/>
    <property type="project" value="UniProtKB-KW"/>
</dbReference>
<dbReference type="Gene3D" id="3.20.20.70">
    <property type="entry name" value="Aldolase class I"/>
    <property type="match status" value="1"/>
</dbReference>
<keyword evidence="3" id="KW-0479">Metal-binding</keyword>
<keyword evidence="5" id="KW-0411">Iron-sulfur</keyword>
<evidence type="ECO:0000256" key="2">
    <source>
        <dbReference type="ARBA" id="ARBA00022691"/>
    </source>
</evidence>
<dbReference type="GO" id="GO:0046872">
    <property type="term" value="F:metal ion binding"/>
    <property type="evidence" value="ECO:0007669"/>
    <property type="project" value="UniProtKB-KW"/>
</dbReference>
<evidence type="ECO:0000313" key="8">
    <source>
        <dbReference type="Proteomes" id="UP000219573"/>
    </source>
</evidence>
<evidence type="ECO:0000256" key="4">
    <source>
        <dbReference type="ARBA" id="ARBA00023004"/>
    </source>
</evidence>
<dbReference type="OrthoDB" id="6258756at2"/>
<gene>
    <name evidence="7" type="ORF">SAMN06265827_11247</name>
</gene>
<evidence type="ECO:0000256" key="1">
    <source>
        <dbReference type="ARBA" id="ARBA00022485"/>
    </source>
</evidence>
<proteinExistence type="predicted"/>
<dbReference type="RefSeq" id="WP_097017833.1">
    <property type="nucleotide sequence ID" value="NZ_OBDZ01000012.1"/>
</dbReference>